<dbReference type="EMBL" id="JAAVJR010001293">
    <property type="protein sequence ID" value="NJW55567.1"/>
    <property type="molecule type" value="Genomic_DNA"/>
</dbReference>
<dbReference type="Proteomes" id="UP000703674">
    <property type="component" value="Unassembled WGS sequence"/>
</dbReference>
<sequence length="110" mass="12552">GDSFSSSIYTPEETNKSGFYRFLWGDHYRDVYSTKIEVPVLFLDTIHGGLTPIKEGGGQQSRSIRFISTNDNEYTLRALRKSAEQYIQAYLVPNSNVLDRINNIFPVRLG</sequence>
<protein>
    <submittedName>
        <fullName evidence="1">Uncharacterized protein</fullName>
    </submittedName>
</protein>
<comment type="caution">
    <text evidence="1">The sequence shown here is derived from an EMBL/GenBank/DDBJ whole genome shotgun (WGS) entry which is preliminary data.</text>
</comment>
<evidence type="ECO:0000313" key="1">
    <source>
        <dbReference type="EMBL" id="NJW55567.1"/>
    </source>
</evidence>
<keyword evidence="2" id="KW-1185">Reference proteome</keyword>
<gene>
    <name evidence="1" type="ORF">HC175_21885</name>
</gene>
<feature type="non-terminal residue" evidence="1">
    <location>
        <position position="110"/>
    </location>
</feature>
<evidence type="ECO:0000313" key="2">
    <source>
        <dbReference type="Proteomes" id="UP000703674"/>
    </source>
</evidence>
<name>A0ABX1D667_9FLAO</name>
<accession>A0ABX1D667</accession>
<dbReference type="RefSeq" id="WP_168139986.1">
    <property type="nucleotide sequence ID" value="NZ_JAAVJR010001293.1"/>
</dbReference>
<reference evidence="1 2" key="1">
    <citation type="submission" date="2020-03" db="EMBL/GenBank/DDBJ databases">
        <title>Salinimicrobium sp. nov, isolated from SCS.</title>
        <authorList>
            <person name="Cao W.R."/>
        </authorList>
    </citation>
    <scope>NUCLEOTIDE SEQUENCE [LARGE SCALE GENOMIC DNA]</scope>
    <source>
        <strain evidence="2">J15B91</strain>
    </source>
</reference>
<feature type="non-terminal residue" evidence="1">
    <location>
        <position position="1"/>
    </location>
</feature>
<proteinExistence type="predicted"/>
<organism evidence="1 2">
    <name type="scientific">Salinimicrobium oceani</name>
    <dbReference type="NCBI Taxonomy" id="2722702"/>
    <lineage>
        <taxon>Bacteria</taxon>
        <taxon>Pseudomonadati</taxon>
        <taxon>Bacteroidota</taxon>
        <taxon>Flavobacteriia</taxon>
        <taxon>Flavobacteriales</taxon>
        <taxon>Flavobacteriaceae</taxon>
        <taxon>Salinimicrobium</taxon>
    </lineage>
</organism>